<feature type="transmembrane region" description="Helical" evidence="1">
    <location>
        <begin position="198"/>
        <end position="221"/>
    </location>
</feature>
<reference evidence="3" key="2">
    <citation type="journal article" date="2020" name="Microorganisms">
        <title>Osmotic Adaptation and Compatible Solute Biosynthesis of Phototrophic Bacteria as Revealed from Genome Analyses.</title>
        <authorList>
            <person name="Imhoff J.F."/>
            <person name="Rahn T."/>
            <person name="Kunzel S."/>
            <person name="Keller A."/>
            <person name="Neulinger S.C."/>
        </authorList>
    </citation>
    <scope>NUCLEOTIDE SEQUENCE</scope>
    <source>
        <strain evidence="3">DSM 11080</strain>
    </source>
</reference>
<name>A0AAJ0U8L4_9GAMM</name>
<dbReference type="InterPro" id="IPR013099">
    <property type="entry name" value="K_chnl_dom"/>
</dbReference>
<reference evidence="3" key="1">
    <citation type="submission" date="2017-08" db="EMBL/GenBank/DDBJ databases">
        <authorList>
            <person name="Imhoff J.F."/>
            <person name="Rahn T."/>
            <person name="Kuenzel S."/>
            <person name="Neulinger S.C."/>
        </authorList>
    </citation>
    <scope>NUCLEOTIDE SEQUENCE</scope>
    <source>
        <strain evidence="3">DSM 11080</strain>
    </source>
</reference>
<keyword evidence="1" id="KW-0472">Membrane</keyword>
<sequence length="237" mass="25933">MANMPTTTKRSGRYFVLLFSYMMAQLAILPVFEANEALGSVSDLVYVVIVFYVAYAIRHGKLFWATASFFVLTLVCYGALVFYPHAQELFIALNFVAGAFLVTVIISLVTFILKEERVTLAGVLGGLCVYLLIGSAFTVAYINVELLVPGSFDFGVHGSQPDVLQLYDLLYFYSFVSLLTIGYGDIIPLSNLAQSLSVLEGVIGQFYLVFYMAVLVGMYVYGRQADAADAGDAGKTD</sequence>
<dbReference type="SUPFAM" id="SSF81324">
    <property type="entry name" value="Voltage-gated potassium channels"/>
    <property type="match status" value="1"/>
</dbReference>
<evidence type="ECO:0000256" key="1">
    <source>
        <dbReference type="SAM" id="Phobius"/>
    </source>
</evidence>
<keyword evidence="1" id="KW-0812">Transmembrane</keyword>
<feature type="domain" description="Potassium channel" evidence="2">
    <location>
        <begin position="164"/>
        <end position="218"/>
    </location>
</feature>
<evidence type="ECO:0000259" key="2">
    <source>
        <dbReference type="Pfam" id="PF07885"/>
    </source>
</evidence>
<feature type="transmembrane region" description="Helical" evidence="1">
    <location>
        <begin position="12"/>
        <end position="32"/>
    </location>
</feature>
<dbReference type="Pfam" id="PF07885">
    <property type="entry name" value="Ion_trans_2"/>
    <property type="match status" value="1"/>
</dbReference>
<dbReference type="Proteomes" id="UP001296776">
    <property type="component" value="Unassembled WGS sequence"/>
</dbReference>
<dbReference type="RefSeq" id="WP_200348826.1">
    <property type="nucleotide sequence ID" value="NZ_NRSJ01000084.1"/>
</dbReference>
<evidence type="ECO:0000313" key="3">
    <source>
        <dbReference type="EMBL" id="MBK1707340.1"/>
    </source>
</evidence>
<feature type="transmembrane region" description="Helical" evidence="1">
    <location>
        <begin position="164"/>
        <end position="186"/>
    </location>
</feature>
<keyword evidence="1" id="KW-1133">Transmembrane helix</keyword>
<dbReference type="AlphaFoldDB" id="A0AAJ0U8L4"/>
<keyword evidence="4" id="KW-1185">Reference proteome</keyword>
<accession>A0AAJ0U8L4</accession>
<feature type="transmembrane region" description="Helical" evidence="1">
    <location>
        <begin position="38"/>
        <end position="55"/>
    </location>
</feature>
<feature type="transmembrane region" description="Helical" evidence="1">
    <location>
        <begin position="62"/>
        <end position="83"/>
    </location>
</feature>
<comment type="caution">
    <text evidence="3">The sequence shown here is derived from an EMBL/GenBank/DDBJ whole genome shotgun (WGS) entry which is preliminary data.</text>
</comment>
<dbReference type="EMBL" id="NRSJ01000084">
    <property type="protein sequence ID" value="MBK1707340.1"/>
    <property type="molecule type" value="Genomic_DNA"/>
</dbReference>
<protein>
    <recommendedName>
        <fullName evidence="2">Potassium channel domain-containing protein</fullName>
    </recommendedName>
</protein>
<gene>
    <name evidence="3" type="ORF">CKO40_23105</name>
</gene>
<organism evidence="3 4">
    <name type="scientific">Halochromatium glycolicum</name>
    <dbReference type="NCBI Taxonomy" id="85075"/>
    <lineage>
        <taxon>Bacteria</taxon>
        <taxon>Pseudomonadati</taxon>
        <taxon>Pseudomonadota</taxon>
        <taxon>Gammaproteobacteria</taxon>
        <taxon>Chromatiales</taxon>
        <taxon>Chromatiaceae</taxon>
        <taxon>Halochromatium</taxon>
    </lineage>
</organism>
<feature type="transmembrane region" description="Helical" evidence="1">
    <location>
        <begin position="89"/>
        <end position="113"/>
    </location>
</feature>
<feature type="transmembrane region" description="Helical" evidence="1">
    <location>
        <begin position="120"/>
        <end position="144"/>
    </location>
</feature>
<evidence type="ECO:0000313" key="4">
    <source>
        <dbReference type="Proteomes" id="UP001296776"/>
    </source>
</evidence>
<dbReference type="Gene3D" id="1.10.287.70">
    <property type="match status" value="1"/>
</dbReference>
<proteinExistence type="predicted"/>